<accession>A0A0E9RBW2</accession>
<name>A0A0E9RBW2_ANGAN</name>
<proteinExistence type="predicted"/>
<dbReference type="EMBL" id="GBXM01081983">
    <property type="protein sequence ID" value="JAH26594.1"/>
    <property type="molecule type" value="Transcribed_RNA"/>
</dbReference>
<sequence>MKPDEKRSFFFYSFFSQLELNASSNHNWIITAIITIFD</sequence>
<reference evidence="1" key="2">
    <citation type="journal article" date="2015" name="Fish Shellfish Immunol.">
        <title>Early steps in the European eel (Anguilla anguilla)-Vibrio vulnificus interaction in the gills: Role of the RtxA13 toxin.</title>
        <authorList>
            <person name="Callol A."/>
            <person name="Pajuelo D."/>
            <person name="Ebbesson L."/>
            <person name="Teles M."/>
            <person name="MacKenzie S."/>
            <person name="Amaro C."/>
        </authorList>
    </citation>
    <scope>NUCLEOTIDE SEQUENCE</scope>
</reference>
<protein>
    <submittedName>
        <fullName evidence="1">Uncharacterized protein</fullName>
    </submittedName>
</protein>
<dbReference type="AlphaFoldDB" id="A0A0E9RBW2"/>
<evidence type="ECO:0000313" key="1">
    <source>
        <dbReference type="EMBL" id="JAH26594.1"/>
    </source>
</evidence>
<reference evidence="1" key="1">
    <citation type="submission" date="2014-11" db="EMBL/GenBank/DDBJ databases">
        <authorList>
            <person name="Amaro Gonzalez C."/>
        </authorList>
    </citation>
    <scope>NUCLEOTIDE SEQUENCE</scope>
</reference>
<organism evidence="1">
    <name type="scientific">Anguilla anguilla</name>
    <name type="common">European freshwater eel</name>
    <name type="synonym">Muraena anguilla</name>
    <dbReference type="NCBI Taxonomy" id="7936"/>
    <lineage>
        <taxon>Eukaryota</taxon>
        <taxon>Metazoa</taxon>
        <taxon>Chordata</taxon>
        <taxon>Craniata</taxon>
        <taxon>Vertebrata</taxon>
        <taxon>Euteleostomi</taxon>
        <taxon>Actinopterygii</taxon>
        <taxon>Neopterygii</taxon>
        <taxon>Teleostei</taxon>
        <taxon>Anguilliformes</taxon>
        <taxon>Anguillidae</taxon>
        <taxon>Anguilla</taxon>
    </lineage>
</organism>